<evidence type="ECO:0000256" key="11">
    <source>
        <dbReference type="ARBA" id="ARBA00023002"/>
    </source>
</evidence>
<dbReference type="Gene3D" id="3.30.40.10">
    <property type="entry name" value="Zinc/RING finger domain, C3HC4 (zinc finger)"/>
    <property type="match status" value="2"/>
</dbReference>
<evidence type="ECO:0000256" key="10">
    <source>
        <dbReference type="ARBA" id="ARBA00022964"/>
    </source>
</evidence>
<evidence type="ECO:0000256" key="9">
    <source>
        <dbReference type="ARBA" id="ARBA00022853"/>
    </source>
</evidence>
<evidence type="ECO:0000256" key="15">
    <source>
        <dbReference type="ARBA" id="ARBA00023242"/>
    </source>
</evidence>
<dbReference type="AlphaFoldDB" id="A0A9Q0XB73"/>
<keyword evidence="11" id="KW-0560">Oxidoreductase</keyword>
<evidence type="ECO:0000256" key="16">
    <source>
        <dbReference type="ARBA" id="ARBA00049349"/>
    </source>
</evidence>
<evidence type="ECO:0000256" key="2">
    <source>
        <dbReference type="ARBA" id="ARBA00004123"/>
    </source>
</evidence>
<keyword evidence="13" id="KW-0805">Transcription regulation</keyword>
<keyword evidence="12" id="KW-0408">Iron</keyword>
<dbReference type="InterPro" id="IPR011011">
    <property type="entry name" value="Znf_FYVE_PHD"/>
</dbReference>
<dbReference type="FunFam" id="3.30.40.10:FF:000029">
    <property type="entry name" value="lysine-specific demethylase 4C isoform X1"/>
    <property type="match status" value="1"/>
</dbReference>
<comment type="catalytic activity">
    <reaction evidence="16">
        <text>N(6),N(6),N(6)-trimethyl-L-lysyl(9)-[histone H3] + 2 2-oxoglutarate + 2 O2 = N(6)-methyl-L-lysyl(9)-[histone H3] + 2 formaldehyde + 2 succinate + 2 CO2</text>
        <dbReference type="Rhea" id="RHEA:60200"/>
        <dbReference type="Rhea" id="RHEA-COMP:15538"/>
        <dbReference type="Rhea" id="RHEA-COMP:15542"/>
        <dbReference type="ChEBI" id="CHEBI:15379"/>
        <dbReference type="ChEBI" id="CHEBI:16526"/>
        <dbReference type="ChEBI" id="CHEBI:16810"/>
        <dbReference type="ChEBI" id="CHEBI:16842"/>
        <dbReference type="ChEBI" id="CHEBI:30031"/>
        <dbReference type="ChEBI" id="CHEBI:61929"/>
        <dbReference type="ChEBI" id="CHEBI:61961"/>
        <dbReference type="EC" id="1.14.11.66"/>
    </reaction>
</comment>
<dbReference type="GO" id="GO:0006357">
    <property type="term" value="P:regulation of transcription by RNA polymerase II"/>
    <property type="evidence" value="ECO:0007669"/>
    <property type="project" value="TreeGrafter"/>
</dbReference>
<evidence type="ECO:0000313" key="19">
    <source>
        <dbReference type="EMBL" id="KAJ7308439.1"/>
    </source>
</evidence>
<evidence type="ECO:0000256" key="6">
    <source>
        <dbReference type="ARBA" id="ARBA00022737"/>
    </source>
</evidence>
<dbReference type="InterPro" id="IPR050701">
    <property type="entry name" value="Histone_Mod_Regulator"/>
</dbReference>
<dbReference type="Pfam" id="PF13831">
    <property type="entry name" value="PHD_2"/>
    <property type="match status" value="1"/>
</dbReference>
<accession>A0A9Q0XB73</accession>
<dbReference type="EC" id="1.14.11.66" evidence="4"/>
<dbReference type="GO" id="GO:0005634">
    <property type="term" value="C:nucleus"/>
    <property type="evidence" value="ECO:0007669"/>
    <property type="project" value="UniProtKB-SubCell"/>
</dbReference>
<dbReference type="Proteomes" id="UP001142489">
    <property type="component" value="Unassembled WGS sequence"/>
</dbReference>
<dbReference type="Pfam" id="PF13832">
    <property type="entry name" value="zf-HC5HC2H_2"/>
    <property type="match status" value="1"/>
</dbReference>
<keyword evidence="14" id="KW-0804">Transcription</keyword>
<dbReference type="SUPFAM" id="SSF63748">
    <property type="entry name" value="Tudor/PWWP/MBT"/>
    <property type="match status" value="2"/>
</dbReference>
<dbReference type="SMART" id="SM00249">
    <property type="entry name" value="PHD"/>
    <property type="match status" value="2"/>
</dbReference>
<dbReference type="FunFam" id="3.10.330.70:FF:000001">
    <property type="entry name" value="Putative lysine-specific demethylase 4a"/>
    <property type="match status" value="1"/>
</dbReference>
<evidence type="ECO:0000259" key="18">
    <source>
        <dbReference type="PROSITE" id="PS51805"/>
    </source>
</evidence>
<comment type="caution">
    <text evidence="19">The sequence shown here is derived from an EMBL/GenBank/DDBJ whole genome shotgun (WGS) entry which is preliminary data.</text>
</comment>
<keyword evidence="5" id="KW-0479">Metal-binding</keyword>
<feature type="domain" description="PHD-type" evidence="18">
    <location>
        <begin position="64"/>
        <end position="177"/>
    </location>
</feature>
<feature type="compositionally biased region" description="Pro residues" evidence="17">
    <location>
        <begin position="356"/>
        <end position="366"/>
    </location>
</feature>
<dbReference type="InterPro" id="IPR034732">
    <property type="entry name" value="EPHD"/>
</dbReference>
<proteinExistence type="inferred from homology"/>
<dbReference type="InterPro" id="IPR001965">
    <property type="entry name" value="Znf_PHD"/>
</dbReference>
<evidence type="ECO:0000256" key="3">
    <source>
        <dbReference type="ARBA" id="ARBA00009711"/>
    </source>
</evidence>
<organism evidence="19 20">
    <name type="scientific">Phrynocephalus forsythii</name>
    <dbReference type="NCBI Taxonomy" id="171643"/>
    <lineage>
        <taxon>Eukaryota</taxon>
        <taxon>Metazoa</taxon>
        <taxon>Chordata</taxon>
        <taxon>Craniata</taxon>
        <taxon>Vertebrata</taxon>
        <taxon>Euteleostomi</taxon>
        <taxon>Lepidosauria</taxon>
        <taxon>Squamata</taxon>
        <taxon>Bifurcata</taxon>
        <taxon>Unidentata</taxon>
        <taxon>Episquamata</taxon>
        <taxon>Toxicofera</taxon>
        <taxon>Iguania</taxon>
        <taxon>Acrodonta</taxon>
        <taxon>Agamidae</taxon>
        <taxon>Agaminae</taxon>
        <taxon>Phrynocephalus</taxon>
    </lineage>
</organism>
<dbReference type="SMART" id="SM00333">
    <property type="entry name" value="TUDOR"/>
    <property type="match status" value="2"/>
</dbReference>
<keyword evidence="7" id="KW-0863">Zinc-finger</keyword>
<dbReference type="PANTHER" id="PTHR13793">
    <property type="entry name" value="PHD FINGER PROTEINS"/>
    <property type="match status" value="1"/>
</dbReference>
<protein>
    <recommendedName>
        <fullName evidence="4">[histone H3]-trimethyl-L-lysine(9) demethylase</fullName>
        <ecNumber evidence="4">1.14.11.66</ecNumber>
    </recommendedName>
</protein>
<sequence>MCFASSGENTEPLPSNAYIGDDGNSLLISCTRCCLQVHASCYGIHPDLVNEAWTCSRCSANALVADCCLCNLRGGALQKTTDGRWVHVICAIAVPEARFLNVIERRPVDVTAILEQRWKLKCVYCRQRMKKISGACIQCSYEHCATSFHVTCAHAAGIPVEPDDWPYMVSVTCLRHRAARHAPPFSREVSLGQTVITKNRNGLYYQCKVIGVTTQTFYEVNFEDGSYIDNIYPENSRDCLKMGPPAEGELLRLRLTDEAVYQAKFVTAHVSQIFQVEFEDGGQLMVKRGEIYTLEEELPRRVKSRLSLSTATRPDEMFSGDDSKAAKRPRVAGAPTKIPKESSRPSSDYFPVMETLPPPPPPPPSFQPGAQSSGPVL</sequence>
<comment type="subcellular location">
    <subcellularLocation>
        <location evidence="2">Nucleus</location>
    </subcellularLocation>
</comment>
<keyword evidence="20" id="KW-1185">Reference proteome</keyword>
<dbReference type="GO" id="GO:0140684">
    <property type="term" value="F:histone H3K9me2/H3K9me3 demethylase activity"/>
    <property type="evidence" value="ECO:0007669"/>
    <property type="project" value="UniProtKB-EC"/>
</dbReference>
<keyword evidence="10" id="KW-0223">Dioxygenase</keyword>
<keyword evidence="15" id="KW-0539">Nucleus</keyword>
<evidence type="ECO:0000256" key="17">
    <source>
        <dbReference type="SAM" id="MobiDB-lite"/>
    </source>
</evidence>
<feature type="compositionally biased region" description="Basic and acidic residues" evidence="17">
    <location>
        <begin position="313"/>
        <end position="325"/>
    </location>
</feature>
<dbReference type="GO" id="GO:0008270">
    <property type="term" value="F:zinc ion binding"/>
    <property type="evidence" value="ECO:0007669"/>
    <property type="project" value="UniProtKB-KW"/>
</dbReference>
<keyword evidence="6" id="KW-0677">Repeat</keyword>
<keyword evidence="9" id="KW-0156">Chromatin regulator</keyword>
<reference evidence="19" key="1">
    <citation type="journal article" date="2023" name="DNA Res.">
        <title>Chromosome-level genome assembly of Phrynocephalus forsythii using third-generation DNA sequencing and Hi-C analysis.</title>
        <authorList>
            <person name="Qi Y."/>
            <person name="Zhao W."/>
            <person name="Zhao Y."/>
            <person name="Niu C."/>
            <person name="Cao S."/>
            <person name="Zhang Y."/>
        </authorList>
    </citation>
    <scope>NUCLEOTIDE SEQUENCE</scope>
    <source>
        <tissue evidence="19">Muscle</tissue>
    </source>
</reference>
<feature type="compositionally biased region" description="Polar residues" evidence="17">
    <location>
        <begin position="368"/>
        <end position="377"/>
    </location>
</feature>
<dbReference type="SUPFAM" id="SSF57903">
    <property type="entry name" value="FYVE/PHD zinc finger"/>
    <property type="match status" value="1"/>
</dbReference>
<evidence type="ECO:0000256" key="1">
    <source>
        <dbReference type="ARBA" id="ARBA00001954"/>
    </source>
</evidence>
<feature type="region of interest" description="Disordered" evidence="17">
    <location>
        <begin position="303"/>
        <end position="377"/>
    </location>
</feature>
<dbReference type="InterPro" id="IPR013083">
    <property type="entry name" value="Znf_RING/FYVE/PHD"/>
</dbReference>
<gene>
    <name evidence="19" type="ORF">JRQ81_008987</name>
</gene>
<dbReference type="PROSITE" id="PS51805">
    <property type="entry name" value="EPHD"/>
    <property type="match status" value="1"/>
</dbReference>
<evidence type="ECO:0000256" key="7">
    <source>
        <dbReference type="ARBA" id="ARBA00022771"/>
    </source>
</evidence>
<evidence type="ECO:0000256" key="13">
    <source>
        <dbReference type="ARBA" id="ARBA00023015"/>
    </source>
</evidence>
<evidence type="ECO:0000256" key="8">
    <source>
        <dbReference type="ARBA" id="ARBA00022833"/>
    </source>
</evidence>
<evidence type="ECO:0000256" key="4">
    <source>
        <dbReference type="ARBA" id="ARBA00012900"/>
    </source>
</evidence>
<evidence type="ECO:0000256" key="5">
    <source>
        <dbReference type="ARBA" id="ARBA00022723"/>
    </source>
</evidence>
<dbReference type="Gene3D" id="3.10.330.70">
    <property type="match status" value="1"/>
</dbReference>
<comment type="cofactor">
    <cofactor evidence="1">
        <name>Fe(2+)</name>
        <dbReference type="ChEBI" id="CHEBI:29033"/>
    </cofactor>
</comment>
<dbReference type="InterPro" id="IPR040477">
    <property type="entry name" value="KDM4-like_Tudor"/>
</dbReference>
<comment type="similarity">
    <text evidence="3">Belongs to the JHDM3 histone demethylase family.</text>
</comment>
<dbReference type="EMBL" id="JAPFRF010000018">
    <property type="protein sequence ID" value="KAJ7308439.1"/>
    <property type="molecule type" value="Genomic_DNA"/>
</dbReference>
<dbReference type="InterPro" id="IPR002999">
    <property type="entry name" value="Tudor"/>
</dbReference>
<keyword evidence="8" id="KW-0862">Zinc</keyword>
<evidence type="ECO:0000256" key="14">
    <source>
        <dbReference type="ARBA" id="ARBA00023163"/>
    </source>
</evidence>
<dbReference type="Gene3D" id="2.30.30.140">
    <property type="match status" value="1"/>
</dbReference>
<dbReference type="Pfam" id="PF18104">
    <property type="entry name" value="Tudor_2"/>
    <property type="match status" value="1"/>
</dbReference>
<dbReference type="OrthoDB" id="9547406at2759"/>
<name>A0A9Q0XB73_9SAUR</name>
<evidence type="ECO:0000313" key="20">
    <source>
        <dbReference type="Proteomes" id="UP001142489"/>
    </source>
</evidence>
<evidence type="ECO:0000256" key="12">
    <source>
        <dbReference type="ARBA" id="ARBA00023004"/>
    </source>
</evidence>
<dbReference type="PANTHER" id="PTHR13793:SF107">
    <property type="entry name" value="BROMODOMAIN-CONTAINING PROTEIN HOMOLOG"/>
    <property type="match status" value="1"/>
</dbReference>
<dbReference type="InterPro" id="IPR019787">
    <property type="entry name" value="Znf_PHD-finger"/>
</dbReference>